<reference evidence="1" key="1">
    <citation type="journal article" date="2021" name="Proc. Natl. Acad. Sci. U.S.A.">
        <title>A Catalog of Tens of Thousands of Viruses from Human Metagenomes Reveals Hidden Associations with Chronic Diseases.</title>
        <authorList>
            <person name="Tisza M.J."/>
            <person name="Buck C.B."/>
        </authorList>
    </citation>
    <scope>NUCLEOTIDE SEQUENCE</scope>
    <source>
        <strain evidence="1">Ct1ev3</strain>
    </source>
</reference>
<sequence>MSRYPQNTYVGMRYVPLFDGDWNNAKDYEPLTVVNLDGNSYTSKTFVPAGVNPVGNPEYWAETGNYNAQIEAYRQEVLQYNDRIQANADAIAALDAKEDADIINLKRVKKNDVWAGTVICVGDSYLEGYTSAGKVASWGDFIKNKKKIADNRYIASYRGGVGFSKTIDNINFLSLLKDAVAKTTPEDVSLIIIAGGYNDGSTDTSTSIGDIVKYAKANCVNAEIYIGYCGYGATTQTPYQKSANYRYPQTCIKTGGKNLGNLAEILKANNSIAMDGFHPNEAGQELLANSIINIIDGGEPYSYTIPQIPATFEGENKLGNSFISINDGVFSLHLYGGNSIDVNITGLITNKKVASYKITNENVNFSGNLFMNCSFPCFVKANANKYLPGIASLASSDEPNTLDLYVSCLNEEGTNFLNGMIGVLFTPFVATAPKGLL</sequence>
<keyword evidence="1" id="KW-0378">Hydrolase</keyword>
<evidence type="ECO:0000313" key="1">
    <source>
        <dbReference type="EMBL" id="DAF85361.1"/>
    </source>
</evidence>
<dbReference type="SUPFAM" id="SSF52266">
    <property type="entry name" value="SGNH hydrolase"/>
    <property type="match status" value="1"/>
</dbReference>
<dbReference type="CDD" id="cd00229">
    <property type="entry name" value="SGNH_hydrolase"/>
    <property type="match status" value="1"/>
</dbReference>
<dbReference type="GO" id="GO:0016787">
    <property type="term" value="F:hydrolase activity"/>
    <property type="evidence" value="ECO:0007669"/>
    <property type="project" value="UniProtKB-KW"/>
</dbReference>
<name>A0A8S5TT27_9CAUD</name>
<protein>
    <submittedName>
        <fullName evidence="1">Hydrolase</fullName>
    </submittedName>
</protein>
<dbReference type="InterPro" id="IPR036514">
    <property type="entry name" value="SGNH_hydro_sf"/>
</dbReference>
<dbReference type="Gene3D" id="3.40.50.1110">
    <property type="entry name" value="SGNH hydrolase"/>
    <property type="match status" value="1"/>
</dbReference>
<organism evidence="1">
    <name type="scientific">Podoviridae sp. ct1ev3</name>
    <dbReference type="NCBI Taxonomy" id="2825216"/>
    <lineage>
        <taxon>Viruses</taxon>
        <taxon>Duplodnaviria</taxon>
        <taxon>Heunggongvirae</taxon>
        <taxon>Uroviricota</taxon>
        <taxon>Caudoviricetes</taxon>
    </lineage>
</organism>
<proteinExistence type="predicted"/>
<accession>A0A8S5TT27</accession>
<dbReference type="EMBL" id="BK015925">
    <property type="protein sequence ID" value="DAF85361.1"/>
    <property type="molecule type" value="Genomic_DNA"/>
</dbReference>